<keyword evidence="7 8" id="KW-0460">Magnesium</keyword>
<dbReference type="UniPathway" id="UPA00823">
    <property type="reaction ID" value="UER00788"/>
</dbReference>
<dbReference type="Pfam" id="PF00459">
    <property type="entry name" value="Inositol_P"/>
    <property type="match status" value="2"/>
</dbReference>
<comment type="similarity">
    <text evidence="4 9">Belongs to the inositol monophosphatase superfamily.</text>
</comment>
<dbReference type="GO" id="GO:0008934">
    <property type="term" value="F:inositol monophosphate 1-phosphatase activity"/>
    <property type="evidence" value="ECO:0007669"/>
    <property type="project" value="InterPro"/>
</dbReference>
<dbReference type="InterPro" id="IPR020550">
    <property type="entry name" value="Inositol_monophosphatase_CS"/>
</dbReference>
<evidence type="ECO:0000256" key="1">
    <source>
        <dbReference type="ARBA" id="ARBA00001033"/>
    </source>
</evidence>
<dbReference type="GO" id="GO:0007165">
    <property type="term" value="P:signal transduction"/>
    <property type="evidence" value="ECO:0007669"/>
    <property type="project" value="TreeGrafter"/>
</dbReference>
<dbReference type="PROSITE" id="PS00630">
    <property type="entry name" value="IMP_2"/>
    <property type="match status" value="1"/>
</dbReference>
<dbReference type="PRINTS" id="PR00378">
    <property type="entry name" value="LIIMPHPHTASE"/>
</dbReference>
<sequence>MDHDVEKYYTTCMKLVNKAAEVIETAFYKTKQVESKSCDMDLVTETDKEVEKLLIDGLHLAFPDHKFIGEESTAGGEKCILTDAPTWIIDPVDGTMNFVHSLPLIAISIGLLINKKPIIGIICNPILKQTYTAKDGQGAFLNGTKIKVSGETVLAKALIATESGTNDDPAKIEVVLKNLGALLGKCHGTRVMGSAACAMAFVASGAVDSFCHLGLHCWDLAAGQLIIEEAGGFLCDYGAAMNLASVASGGCDAYYEMGLHAWDMAAGQLIVEEAGGTVIDTTGGEFDLMSRRVVCASSEKLAKDIASRLTQYEMERD</sequence>
<dbReference type="InterPro" id="IPR020552">
    <property type="entry name" value="Inositol_monoPase_Li-sen"/>
</dbReference>
<gene>
    <name evidence="10" type="ORF">Fcan01_01800</name>
</gene>
<feature type="binding site" evidence="8">
    <location>
        <position position="219"/>
    </location>
    <ligand>
        <name>Mg(2+)</name>
        <dbReference type="ChEBI" id="CHEBI:18420"/>
        <label>1</label>
        <note>catalytic</note>
    </ligand>
</feature>
<feature type="binding site" evidence="8">
    <location>
        <position position="90"/>
    </location>
    <ligand>
        <name>Mg(2+)</name>
        <dbReference type="ChEBI" id="CHEBI:18420"/>
        <label>2</label>
    </ligand>
</feature>
<dbReference type="PANTHER" id="PTHR20854:SF4">
    <property type="entry name" value="INOSITOL-1-MONOPHOSPHATASE-RELATED"/>
    <property type="match status" value="1"/>
</dbReference>
<dbReference type="InterPro" id="IPR033942">
    <property type="entry name" value="IMPase"/>
</dbReference>
<keyword evidence="5 8" id="KW-0479">Metal-binding</keyword>
<accession>A0A226EWC1</accession>
<keyword evidence="6 9" id="KW-0378">Hydrolase</keyword>
<evidence type="ECO:0000256" key="8">
    <source>
        <dbReference type="PIRSR" id="PIRSR600760-2"/>
    </source>
</evidence>
<evidence type="ECO:0000256" key="4">
    <source>
        <dbReference type="ARBA" id="ARBA00009759"/>
    </source>
</evidence>
<dbReference type="PROSITE" id="PS00629">
    <property type="entry name" value="IMP_1"/>
    <property type="match status" value="1"/>
</dbReference>
<dbReference type="GO" id="GO:0046854">
    <property type="term" value="P:phosphatidylinositol phosphate biosynthetic process"/>
    <property type="evidence" value="ECO:0007669"/>
    <property type="project" value="InterPro"/>
</dbReference>
<feature type="binding site" evidence="8">
    <location>
        <position position="93"/>
    </location>
    <ligand>
        <name>Mg(2+)</name>
        <dbReference type="ChEBI" id="CHEBI:18420"/>
        <label>2</label>
    </ligand>
</feature>
<evidence type="ECO:0000256" key="5">
    <source>
        <dbReference type="ARBA" id="ARBA00022723"/>
    </source>
</evidence>
<dbReference type="GO" id="GO:0046872">
    <property type="term" value="F:metal ion binding"/>
    <property type="evidence" value="ECO:0007669"/>
    <property type="project" value="UniProtKB-KW"/>
</dbReference>
<dbReference type="GO" id="GO:0006021">
    <property type="term" value="P:inositol biosynthetic process"/>
    <property type="evidence" value="ECO:0007669"/>
    <property type="project" value="UniProtKB-UniPathway"/>
</dbReference>
<name>A0A226EWC1_FOLCA</name>
<dbReference type="AlphaFoldDB" id="A0A226EWC1"/>
<evidence type="ECO:0000256" key="2">
    <source>
        <dbReference type="ARBA" id="ARBA00001946"/>
    </source>
</evidence>
<dbReference type="Gene3D" id="3.30.540.10">
    <property type="entry name" value="Fructose-1,6-Bisphosphatase, subunit A, domain 1"/>
    <property type="match status" value="1"/>
</dbReference>
<comment type="pathway">
    <text evidence="3 9">Polyol metabolism; myo-inositol biosynthesis; myo-inositol from D-glucose 6-phosphate: step 2/2.</text>
</comment>
<evidence type="ECO:0000256" key="3">
    <source>
        <dbReference type="ARBA" id="ARBA00005152"/>
    </source>
</evidence>
<dbReference type="CDD" id="cd01639">
    <property type="entry name" value="IMPase"/>
    <property type="match status" value="1"/>
</dbReference>
<comment type="caution">
    <text evidence="10">The sequence shown here is derived from an EMBL/GenBank/DDBJ whole genome shotgun (WGS) entry which is preliminary data.</text>
</comment>
<evidence type="ECO:0000313" key="11">
    <source>
        <dbReference type="Proteomes" id="UP000198287"/>
    </source>
</evidence>
<dbReference type="STRING" id="158441.A0A226EWC1"/>
<protein>
    <recommendedName>
        <fullName evidence="9">Inositol-1-monophosphatase</fullName>
        <ecNumber evidence="9">3.1.3.25</ecNumber>
    </recommendedName>
</protein>
<dbReference type="SUPFAM" id="SSF56655">
    <property type="entry name" value="Carbohydrate phosphatase"/>
    <property type="match status" value="2"/>
</dbReference>
<comment type="catalytic activity">
    <reaction evidence="1 9">
        <text>a myo-inositol phosphate + H2O = myo-inositol + phosphate</text>
        <dbReference type="Rhea" id="RHEA:24056"/>
        <dbReference type="ChEBI" id="CHEBI:15377"/>
        <dbReference type="ChEBI" id="CHEBI:17268"/>
        <dbReference type="ChEBI" id="CHEBI:43474"/>
        <dbReference type="ChEBI" id="CHEBI:84139"/>
        <dbReference type="EC" id="3.1.3.25"/>
    </reaction>
</comment>
<dbReference type="InterPro" id="IPR020583">
    <property type="entry name" value="Inositol_monoP_metal-BS"/>
</dbReference>
<proteinExistence type="inferred from homology"/>
<dbReference type="OMA" id="ERGLHPW"/>
<feature type="binding site" evidence="8">
    <location>
        <position position="70"/>
    </location>
    <ligand>
        <name>Mg(2+)</name>
        <dbReference type="ChEBI" id="CHEBI:18420"/>
        <label>1</label>
        <note>catalytic</note>
    </ligand>
</feature>
<dbReference type="Gene3D" id="3.40.190.80">
    <property type="match status" value="2"/>
</dbReference>
<dbReference type="PRINTS" id="PR00377">
    <property type="entry name" value="IMPHPHTASES"/>
</dbReference>
<dbReference type="EMBL" id="LNIX01000001">
    <property type="protein sequence ID" value="OXA61374.1"/>
    <property type="molecule type" value="Genomic_DNA"/>
</dbReference>
<dbReference type="Proteomes" id="UP000198287">
    <property type="component" value="Unassembled WGS sequence"/>
</dbReference>
<dbReference type="InterPro" id="IPR000760">
    <property type="entry name" value="Inositol_monophosphatase-like"/>
</dbReference>
<evidence type="ECO:0000256" key="7">
    <source>
        <dbReference type="ARBA" id="ARBA00022842"/>
    </source>
</evidence>
<evidence type="ECO:0000313" key="10">
    <source>
        <dbReference type="EMBL" id="OXA61374.1"/>
    </source>
</evidence>
<comment type="cofactor">
    <cofactor evidence="2 8 9">
        <name>Mg(2+)</name>
        <dbReference type="ChEBI" id="CHEBI:18420"/>
    </cofactor>
</comment>
<reference evidence="10 11" key="1">
    <citation type="submission" date="2015-12" db="EMBL/GenBank/DDBJ databases">
        <title>The genome of Folsomia candida.</title>
        <authorList>
            <person name="Faddeeva A."/>
            <person name="Derks M.F."/>
            <person name="Anvar Y."/>
            <person name="Smit S."/>
            <person name="Van Straalen N."/>
            <person name="Roelofs D."/>
        </authorList>
    </citation>
    <scope>NUCLEOTIDE SEQUENCE [LARGE SCALE GENOMIC DNA]</scope>
    <source>
        <strain evidence="10 11">VU population</strain>
        <tissue evidence="10">Whole body</tissue>
    </source>
</reference>
<organism evidence="10 11">
    <name type="scientific">Folsomia candida</name>
    <name type="common">Springtail</name>
    <dbReference type="NCBI Taxonomy" id="158441"/>
    <lineage>
        <taxon>Eukaryota</taxon>
        <taxon>Metazoa</taxon>
        <taxon>Ecdysozoa</taxon>
        <taxon>Arthropoda</taxon>
        <taxon>Hexapoda</taxon>
        <taxon>Collembola</taxon>
        <taxon>Entomobryomorpha</taxon>
        <taxon>Isotomoidea</taxon>
        <taxon>Isotomidae</taxon>
        <taxon>Proisotominae</taxon>
        <taxon>Folsomia</taxon>
    </lineage>
</organism>
<dbReference type="OrthoDB" id="10254945at2759"/>
<dbReference type="EC" id="3.1.3.25" evidence="9"/>
<keyword evidence="11" id="KW-1185">Reference proteome</keyword>
<dbReference type="FunFam" id="3.30.540.10:FF:000004">
    <property type="entry name" value="Inositol-1-monophosphatase"/>
    <property type="match status" value="1"/>
</dbReference>
<evidence type="ECO:0000256" key="6">
    <source>
        <dbReference type="ARBA" id="ARBA00022801"/>
    </source>
</evidence>
<evidence type="ECO:0000256" key="9">
    <source>
        <dbReference type="RuleBase" id="RU364068"/>
    </source>
</evidence>
<dbReference type="PANTHER" id="PTHR20854">
    <property type="entry name" value="INOSITOL MONOPHOSPHATASE"/>
    <property type="match status" value="1"/>
</dbReference>